<keyword evidence="1" id="KW-0670">Pyruvate</keyword>
<dbReference type="PANTHER" id="PTHR38460">
    <property type="entry name" value="TAUTOMERASE YOLI-RELATED"/>
    <property type="match status" value="1"/>
</dbReference>
<dbReference type="AlphaFoldDB" id="A0A1G7EXX3"/>
<accession>A0A1G7EXX3</accession>
<organism evidence="1 2">
    <name type="scientific">Auraticoccus monumenti</name>
    <dbReference type="NCBI Taxonomy" id="675864"/>
    <lineage>
        <taxon>Bacteria</taxon>
        <taxon>Bacillati</taxon>
        <taxon>Actinomycetota</taxon>
        <taxon>Actinomycetes</taxon>
        <taxon>Propionibacteriales</taxon>
        <taxon>Propionibacteriaceae</taxon>
        <taxon>Auraticoccus</taxon>
    </lineage>
</organism>
<dbReference type="Gene3D" id="3.30.429.10">
    <property type="entry name" value="Macrophage Migration Inhibitory Factor"/>
    <property type="match status" value="1"/>
</dbReference>
<dbReference type="RefSeq" id="WP_090596014.1">
    <property type="nucleotide sequence ID" value="NZ_LT629688.1"/>
</dbReference>
<protein>
    <submittedName>
        <fullName evidence="1">Phenylpyruvate tautomerase PptA, 4-oxalocrotonate tautomerase family</fullName>
    </submittedName>
</protein>
<proteinExistence type="predicted"/>
<dbReference type="STRING" id="675864.SAMN04489747_4072"/>
<dbReference type="Proteomes" id="UP000198546">
    <property type="component" value="Chromosome i"/>
</dbReference>
<reference evidence="1 2" key="1">
    <citation type="submission" date="2016-10" db="EMBL/GenBank/DDBJ databases">
        <authorList>
            <person name="de Groot N.N."/>
        </authorList>
    </citation>
    <scope>NUCLEOTIDE SEQUENCE [LARGE SCALE GENOMIC DNA]</scope>
    <source>
        <strain evidence="1 2">MON 2.2</strain>
    </source>
</reference>
<dbReference type="PANTHER" id="PTHR38460:SF1">
    <property type="entry name" value="TAUTOMERASE YOLI-RELATED"/>
    <property type="match status" value="1"/>
</dbReference>
<gene>
    <name evidence="1" type="ORF">SAMN04489747_4072</name>
</gene>
<name>A0A1G7EXX3_9ACTN</name>
<dbReference type="InterPro" id="IPR014347">
    <property type="entry name" value="Tautomerase/MIF_sf"/>
</dbReference>
<evidence type="ECO:0000313" key="2">
    <source>
        <dbReference type="Proteomes" id="UP000198546"/>
    </source>
</evidence>
<dbReference type="SUPFAM" id="SSF55331">
    <property type="entry name" value="Tautomerase/MIF"/>
    <property type="match status" value="1"/>
</dbReference>
<keyword evidence="2" id="KW-1185">Reference proteome</keyword>
<dbReference type="OrthoDB" id="9804765at2"/>
<evidence type="ECO:0000313" key="1">
    <source>
        <dbReference type="EMBL" id="SDE68215.1"/>
    </source>
</evidence>
<dbReference type="EMBL" id="LT629688">
    <property type="protein sequence ID" value="SDE68215.1"/>
    <property type="molecule type" value="Genomic_DNA"/>
</dbReference>
<dbReference type="InterPro" id="IPR037479">
    <property type="entry name" value="Tauto_MSAD"/>
</dbReference>
<dbReference type="Pfam" id="PF14552">
    <property type="entry name" value="Tautomerase_2"/>
    <property type="match status" value="1"/>
</dbReference>
<sequence length="126" mass="13756">MAQVVVTGTAGILEPRVPALSEAVHAAAQEAFGLPPGKRFHRFVPLPRELFLHPRSEDYTIIEVSLFTGRSTAAKKAFIAGVYRRTTALGLAAEDVEITITETPRENWGIRGVPGDELELGYRVDV</sequence>